<evidence type="ECO:0000313" key="1">
    <source>
        <dbReference type="EMBL" id="GFZ83667.1"/>
    </source>
</evidence>
<dbReference type="Proteomes" id="UP000598120">
    <property type="component" value="Unassembled WGS sequence"/>
</dbReference>
<gene>
    <name evidence="1" type="ORF">GCM10011531_13230</name>
</gene>
<protein>
    <submittedName>
        <fullName evidence="1">Uncharacterized protein</fullName>
    </submittedName>
</protein>
<dbReference type="EMBL" id="BMIC01000001">
    <property type="protein sequence ID" value="GFZ83667.1"/>
    <property type="molecule type" value="Genomic_DNA"/>
</dbReference>
<keyword evidence="2" id="KW-1185">Reference proteome</keyword>
<dbReference type="AlphaFoldDB" id="A0A8J2TU21"/>
<proteinExistence type="predicted"/>
<name>A0A8J2TU21_9FLAO</name>
<reference evidence="1 2" key="1">
    <citation type="journal article" date="2014" name="Int. J. Syst. Evol. Microbiol.">
        <title>Complete genome sequence of Corynebacterium casei LMG S-19264T (=DSM 44701T), isolated from a smear-ripened cheese.</title>
        <authorList>
            <consortium name="US DOE Joint Genome Institute (JGI-PGF)"/>
            <person name="Walter F."/>
            <person name="Albersmeier A."/>
            <person name="Kalinowski J."/>
            <person name="Ruckert C."/>
        </authorList>
    </citation>
    <scope>NUCLEOTIDE SEQUENCE [LARGE SCALE GENOMIC DNA]</scope>
    <source>
        <strain evidence="1 2">CGMCC 1.15295</strain>
    </source>
</reference>
<evidence type="ECO:0000313" key="2">
    <source>
        <dbReference type="Proteomes" id="UP000598120"/>
    </source>
</evidence>
<organism evidence="1 2">
    <name type="scientific">Aquaticitalea lipolytica</name>
    <dbReference type="NCBI Taxonomy" id="1247562"/>
    <lineage>
        <taxon>Bacteria</taxon>
        <taxon>Pseudomonadati</taxon>
        <taxon>Bacteroidota</taxon>
        <taxon>Flavobacteriia</taxon>
        <taxon>Flavobacteriales</taxon>
        <taxon>Flavobacteriaceae</taxon>
        <taxon>Aquaticitalea</taxon>
    </lineage>
</organism>
<accession>A0A8J2TU21</accession>
<sequence>MLKDNEIENALYNGTFIKNSNGYDVVAYNNSLYLLKPNPNIEDKTNHFFLELKSTQDNPPTIDINPTDFIFNDSLSENFNNVAVYKYPLLNKNDTYDILIGQFNDEGRVWSSYMSNQSFKNGVKNYKNEYLNNLKTNRFLLEFESALNQGYFIKHDDNFDLLIDDNIIYYIKPNGDQSDLETQFYLHITYLNNPEKLITDFNAKDYQINQVLGVKYKNFIVVKKEIPNTEKIIEVGTGQFNSSGRTWGVLYNIEKMYDNISYIYDNHYKDYIKD</sequence>
<comment type="caution">
    <text evidence="1">The sequence shown here is derived from an EMBL/GenBank/DDBJ whole genome shotgun (WGS) entry which is preliminary data.</text>
</comment>